<dbReference type="EMBL" id="BMAO01007112">
    <property type="protein sequence ID" value="GFR13744.1"/>
    <property type="molecule type" value="Genomic_DNA"/>
</dbReference>
<name>A0A8X6I1J5_TRICU</name>
<evidence type="ECO:0000313" key="2">
    <source>
        <dbReference type="Proteomes" id="UP000887116"/>
    </source>
</evidence>
<dbReference type="AlphaFoldDB" id="A0A8X6I1J5"/>
<protein>
    <submittedName>
        <fullName evidence="1">Uncharacterized protein</fullName>
    </submittedName>
</protein>
<proteinExistence type="predicted"/>
<keyword evidence="2" id="KW-1185">Reference proteome</keyword>
<gene>
    <name evidence="1" type="ORF">TNCT_503611</name>
</gene>
<sequence>MSCFGRLDGSRPLDTRATILSEEMMPLLCISQMLGCGNSICHEGFGQVRFLLIHAKQWLSHSTGTWEAFICKAVSTFHQLCKKNGGTAGAWHYDILYRLLTYL</sequence>
<reference evidence="1" key="1">
    <citation type="submission" date="2020-07" db="EMBL/GenBank/DDBJ databases">
        <title>Multicomponent nature underlies the extraordinary mechanical properties of spider dragline silk.</title>
        <authorList>
            <person name="Kono N."/>
            <person name="Nakamura H."/>
            <person name="Mori M."/>
            <person name="Yoshida Y."/>
            <person name="Ohtoshi R."/>
            <person name="Malay A.D."/>
            <person name="Moran D.A.P."/>
            <person name="Tomita M."/>
            <person name="Numata K."/>
            <person name="Arakawa K."/>
        </authorList>
    </citation>
    <scope>NUCLEOTIDE SEQUENCE</scope>
</reference>
<organism evidence="1 2">
    <name type="scientific">Trichonephila clavata</name>
    <name type="common">Joro spider</name>
    <name type="synonym">Nephila clavata</name>
    <dbReference type="NCBI Taxonomy" id="2740835"/>
    <lineage>
        <taxon>Eukaryota</taxon>
        <taxon>Metazoa</taxon>
        <taxon>Ecdysozoa</taxon>
        <taxon>Arthropoda</taxon>
        <taxon>Chelicerata</taxon>
        <taxon>Arachnida</taxon>
        <taxon>Araneae</taxon>
        <taxon>Araneomorphae</taxon>
        <taxon>Entelegynae</taxon>
        <taxon>Araneoidea</taxon>
        <taxon>Nephilidae</taxon>
        <taxon>Trichonephila</taxon>
    </lineage>
</organism>
<dbReference type="OrthoDB" id="10562473at2759"/>
<evidence type="ECO:0000313" key="1">
    <source>
        <dbReference type="EMBL" id="GFR13744.1"/>
    </source>
</evidence>
<accession>A0A8X6I1J5</accession>
<dbReference type="Proteomes" id="UP000887116">
    <property type="component" value="Unassembled WGS sequence"/>
</dbReference>
<comment type="caution">
    <text evidence="1">The sequence shown here is derived from an EMBL/GenBank/DDBJ whole genome shotgun (WGS) entry which is preliminary data.</text>
</comment>